<evidence type="ECO:0008006" key="2">
    <source>
        <dbReference type="Google" id="ProtNLM"/>
    </source>
</evidence>
<dbReference type="AlphaFoldDB" id="A0A1W1D6W9"/>
<dbReference type="Pfam" id="PF07661">
    <property type="entry name" value="MORN_2"/>
    <property type="match status" value="2"/>
</dbReference>
<reference evidence="1" key="1">
    <citation type="submission" date="2016-10" db="EMBL/GenBank/DDBJ databases">
        <authorList>
            <person name="de Groot N.N."/>
        </authorList>
    </citation>
    <scope>NUCLEOTIDE SEQUENCE</scope>
</reference>
<gene>
    <name evidence="1" type="ORF">MNB_SUP05-10-803</name>
</gene>
<name>A0A1W1D6W9_9ZZZZ</name>
<dbReference type="InterPro" id="IPR011652">
    <property type="entry name" value="MORN_2"/>
</dbReference>
<protein>
    <recommendedName>
        <fullName evidence="2">Phophatidylinositol-4-phosphate 5-kinase</fullName>
    </recommendedName>
</protein>
<evidence type="ECO:0000313" key="1">
    <source>
        <dbReference type="EMBL" id="SFV76348.1"/>
    </source>
</evidence>
<organism evidence="1">
    <name type="scientific">hydrothermal vent metagenome</name>
    <dbReference type="NCBI Taxonomy" id="652676"/>
    <lineage>
        <taxon>unclassified sequences</taxon>
        <taxon>metagenomes</taxon>
        <taxon>ecological metagenomes</taxon>
    </lineage>
</organism>
<dbReference type="EMBL" id="FPHQ01000111">
    <property type="protein sequence ID" value="SFV76348.1"/>
    <property type="molecule type" value="Genomic_DNA"/>
</dbReference>
<proteinExistence type="predicted"/>
<dbReference type="Gene3D" id="2.20.110.10">
    <property type="entry name" value="Histone H3 K4-specific methyltransferase SET7/9 N-terminal domain"/>
    <property type="match status" value="2"/>
</dbReference>
<dbReference type="SUPFAM" id="SSF82185">
    <property type="entry name" value="Histone H3 K4-specific methyltransferase SET7/9 N-terminal domain"/>
    <property type="match status" value="2"/>
</dbReference>
<accession>A0A1W1D6W9</accession>
<sequence>MNKEIPDLQIIDGITYQLNSDIPYTGKYIMIFDNGDKSEGSYVNGKEHGLWTYWSDDHKVHENNMKDGMRHGPTTYWYSDNIIASEGQFHNGKQVGVERSWHTNGHISSEGMFRNGEMHGLWTYWHSQKTFPFAYIFLYRHVVEEQIYAEIHFVDGVKNGTDLEWYSNGNKKLETNFKYGLKDGLYKKWYENSQKRLEGKYTANLEKNRQHKTGVWSYWNEDGKLTAKEAYREGILIGELV</sequence>